<dbReference type="EMBL" id="BSYO01000028">
    <property type="protein sequence ID" value="GMH24479.1"/>
    <property type="molecule type" value="Genomic_DNA"/>
</dbReference>
<dbReference type="Proteomes" id="UP001279734">
    <property type="component" value="Unassembled WGS sequence"/>
</dbReference>
<accession>A0AAD3Y1Y8</accession>
<dbReference type="AlphaFoldDB" id="A0AAD3Y1Y8"/>
<evidence type="ECO:0000313" key="2">
    <source>
        <dbReference type="Proteomes" id="UP001279734"/>
    </source>
</evidence>
<evidence type="ECO:0000313" key="1">
    <source>
        <dbReference type="EMBL" id="GMH24479.1"/>
    </source>
</evidence>
<gene>
    <name evidence="1" type="ORF">Nepgr_026322</name>
</gene>
<sequence>MHSRHGPRRCDVGRRRAQLVAAYRATRQLESPNGYASGHREKIPAQYGHTISLDDKRNVSDKSAIIVCHLEKVNLTLCCPHESHDYWIASYKPDETAQSS</sequence>
<name>A0AAD3Y1Y8_NEPGR</name>
<proteinExistence type="predicted"/>
<protein>
    <submittedName>
        <fullName evidence="1">Uncharacterized protein</fullName>
    </submittedName>
</protein>
<organism evidence="1 2">
    <name type="scientific">Nepenthes gracilis</name>
    <name type="common">Slender pitcher plant</name>
    <dbReference type="NCBI Taxonomy" id="150966"/>
    <lineage>
        <taxon>Eukaryota</taxon>
        <taxon>Viridiplantae</taxon>
        <taxon>Streptophyta</taxon>
        <taxon>Embryophyta</taxon>
        <taxon>Tracheophyta</taxon>
        <taxon>Spermatophyta</taxon>
        <taxon>Magnoliopsida</taxon>
        <taxon>eudicotyledons</taxon>
        <taxon>Gunneridae</taxon>
        <taxon>Pentapetalae</taxon>
        <taxon>Caryophyllales</taxon>
        <taxon>Nepenthaceae</taxon>
        <taxon>Nepenthes</taxon>
    </lineage>
</organism>
<reference evidence="1" key="1">
    <citation type="submission" date="2023-05" db="EMBL/GenBank/DDBJ databases">
        <title>Nepenthes gracilis genome sequencing.</title>
        <authorList>
            <person name="Fukushima K."/>
        </authorList>
    </citation>
    <scope>NUCLEOTIDE SEQUENCE</scope>
    <source>
        <strain evidence="1">SING2019-196</strain>
    </source>
</reference>
<comment type="caution">
    <text evidence="1">The sequence shown here is derived from an EMBL/GenBank/DDBJ whole genome shotgun (WGS) entry which is preliminary data.</text>
</comment>
<keyword evidence="2" id="KW-1185">Reference proteome</keyword>